<evidence type="ECO:0000259" key="2">
    <source>
        <dbReference type="Pfam" id="PF04028"/>
    </source>
</evidence>
<evidence type="ECO:0000313" key="4">
    <source>
        <dbReference type="Proteomes" id="UP000811899"/>
    </source>
</evidence>
<protein>
    <submittedName>
        <fullName evidence="3">Lysophospholipid acyltransferase family protein</fullName>
    </submittedName>
</protein>
<keyword evidence="3" id="KW-0012">Acyltransferase</keyword>
<dbReference type="AlphaFoldDB" id="A0AAW4L3M3"/>
<dbReference type="Pfam" id="PF04028">
    <property type="entry name" value="DUF374"/>
    <property type="match status" value="1"/>
</dbReference>
<reference evidence="3 4" key="1">
    <citation type="submission" date="2021-05" db="EMBL/GenBank/DDBJ databases">
        <title>The draft genome of Geobacter pelophilus DSM 12255.</title>
        <authorList>
            <person name="Xu Z."/>
            <person name="Masuda Y."/>
            <person name="Itoh H."/>
            <person name="Senoo K."/>
        </authorList>
    </citation>
    <scope>NUCLEOTIDE SEQUENCE [LARGE SCALE GENOMIC DNA]</scope>
    <source>
        <strain evidence="3 4">DSM 12255</strain>
    </source>
</reference>
<name>A0AAW4L3M3_9BACT</name>
<organism evidence="3 4">
    <name type="scientific">Geoanaerobacter pelophilus</name>
    <dbReference type="NCBI Taxonomy" id="60036"/>
    <lineage>
        <taxon>Bacteria</taxon>
        <taxon>Pseudomonadati</taxon>
        <taxon>Thermodesulfobacteriota</taxon>
        <taxon>Desulfuromonadia</taxon>
        <taxon>Geobacterales</taxon>
        <taxon>Geobacteraceae</taxon>
        <taxon>Geoanaerobacter</taxon>
    </lineage>
</organism>
<comment type="caution">
    <text evidence="3">The sequence shown here is derived from an EMBL/GenBank/DDBJ whole genome shotgun (WGS) entry which is preliminary data.</text>
</comment>
<dbReference type="SUPFAM" id="SSF69593">
    <property type="entry name" value="Glycerol-3-phosphate (1)-acyltransferase"/>
    <property type="match status" value="1"/>
</dbReference>
<gene>
    <name evidence="3" type="ORF">KI809_14690</name>
</gene>
<dbReference type="Proteomes" id="UP000811899">
    <property type="component" value="Unassembled WGS sequence"/>
</dbReference>
<evidence type="ECO:0000313" key="3">
    <source>
        <dbReference type="EMBL" id="MBT0665553.1"/>
    </source>
</evidence>
<evidence type="ECO:0000256" key="1">
    <source>
        <dbReference type="SAM" id="Phobius"/>
    </source>
</evidence>
<keyword evidence="4" id="KW-1185">Reference proteome</keyword>
<feature type="transmembrane region" description="Helical" evidence="1">
    <location>
        <begin position="12"/>
        <end position="30"/>
    </location>
</feature>
<dbReference type="InterPro" id="IPR007172">
    <property type="entry name" value="DUF374"/>
</dbReference>
<keyword evidence="1" id="KW-1133">Transmembrane helix</keyword>
<dbReference type="EMBL" id="JAHCVJ010000006">
    <property type="protein sequence ID" value="MBT0665553.1"/>
    <property type="molecule type" value="Genomic_DNA"/>
</dbReference>
<keyword evidence="1" id="KW-0472">Membrane</keyword>
<proteinExistence type="predicted"/>
<sequence>MKELRRNILNRLSPQIAWLIYILLCFFRLTMRIRVVGLEIMKEFVKSGEGFIGIFWHGRLLMIPFVYPGKRMNVLIGTHRDGQLIADVMKCFGFGLVRGSSSKGGAAALREMKKLLAEGDDIAITPDGPRGPAEVAKIGVAQSARVSGRPVVPVAFSSSHSWRGTSWDKMLIPKPFSKGVFVIGAPLRYCEGEDLEVFRLRIETALKETTAQADCFFTETQQ</sequence>
<keyword evidence="3" id="KW-0808">Transferase</keyword>
<dbReference type="RefSeq" id="WP_214172329.1">
    <property type="nucleotide sequence ID" value="NZ_JAHCVJ010000006.1"/>
</dbReference>
<feature type="domain" description="DUF374" evidence="2">
    <location>
        <begin position="67"/>
        <end position="133"/>
    </location>
</feature>
<accession>A0AAW4L3M3</accession>
<dbReference type="GO" id="GO:0016746">
    <property type="term" value="F:acyltransferase activity"/>
    <property type="evidence" value="ECO:0007669"/>
    <property type="project" value="UniProtKB-KW"/>
</dbReference>
<dbReference type="CDD" id="cd07983">
    <property type="entry name" value="LPLAT_DUF374-like"/>
    <property type="match status" value="1"/>
</dbReference>
<keyword evidence="1" id="KW-0812">Transmembrane</keyword>